<accession>A0A8K0MTK2</accession>
<dbReference type="InterPro" id="IPR005174">
    <property type="entry name" value="KIB1-4_b-propeller"/>
</dbReference>
<dbReference type="InterPro" id="IPR036047">
    <property type="entry name" value="F-box-like_dom_sf"/>
</dbReference>
<protein>
    <recommendedName>
        <fullName evidence="5">F-box protein</fullName>
    </recommendedName>
</protein>
<dbReference type="InterPro" id="IPR050942">
    <property type="entry name" value="F-box_BR-signaling"/>
</dbReference>
<dbReference type="Proteomes" id="UP000796880">
    <property type="component" value="Unassembled WGS sequence"/>
</dbReference>
<gene>
    <name evidence="3" type="ORF">FNV43_RR02136</name>
</gene>
<dbReference type="PANTHER" id="PTHR44259:SF15">
    <property type="entry name" value="F-BOX PROTEIN KIB2-RELATED"/>
    <property type="match status" value="1"/>
</dbReference>
<keyword evidence="4" id="KW-1185">Reference proteome</keyword>
<reference evidence="3" key="1">
    <citation type="submission" date="2020-03" db="EMBL/GenBank/DDBJ databases">
        <title>A high-quality chromosome-level genome assembly of a woody plant with both climbing and erect habits, Rhamnella rubrinervis.</title>
        <authorList>
            <person name="Lu Z."/>
            <person name="Yang Y."/>
            <person name="Zhu X."/>
            <person name="Sun Y."/>
        </authorList>
    </citation>
    <scope>NUCLEOTIDE SEQUENCE</scope>
    <source>
        <strain evidence="3">BYM</strain>
        <tissue evidence="3">Leaf</tissue>
    </source>
</reference>
<evidence type="ECO:0008006" key="5">
    <source>
        <dbReference type="Google" id="ProtNLM"/>
    </source>
</evidence>
<feature type="domain" description="KIB1-4 beta-propeller" evidence="2">
    <location>
        <begin position="73"/>
        <end position="320"/>
    </location>
</feature>
<sequence length="348" mass="40313">MAVNYWSDLPKEVLELVLKRLAFMDTVRFKAVCCSWNIAAQSYIASPFYIPSCYSPPLLMLNGQQHPGSALRFYSVTENRYYEMKSPIFVEIQGYFHCLASSQGWLMVSSRSLDSYSLLNPFSGVKIQLPRHRRLRTFHFLSQSALLLSDQCSPSKSLCVVAVSHGTLLFYMHGGYKHARWTEFGEKNREYSHITCHNGLLYALSMHACTLEAWNFRSNFPQKVLDLKYLRTMNLRNLRSYLMESMGELLLASEIIGGPGFAVFKMDFGMKRWMLMEDLWDRALFLCDKSCVSVSSRNFPEVGENLIYYITDLNRLRVYNYKEKKLVKKTQIKIPNVGNDSFWFVPSP</sequence>
<dbReference type="Pfam" id="PF00646">
    <property type="entry name" value="F-box"/>
    <property type="match status" value="1"/>
</dbReference>
<evidence type="ECO:0000259" key="2">
    <source>
        <dbReference type="Pfam" id="PF03478"/>
    </source>
</evidence>
<name>A0A8K0MTK2_9ROSA</name>
<evidence type="ECO:0000259" key="1">
    <source>
        <dbReference type="Pfam" id="PF00646"/>
    </source>
</evidence>
<comment type="caution">
    <text evidence="3">The sequence shown here is derived from an EMBL/GenBank/DDBJ whole genome shotgun (WGS) entry which is preliminary data.</text>
</comment>
<dbReference type="OrthoDB" id="1068419at2759"/>
<dbReference type="Pfam" id="PF03478">
    <property type="entry name" value="Beta-prop_KIB1-4"/>
    <property type="match status" value="1"/>
</dbReference>
<dbReference type="AlphaFoldDB" id="A0A8K0MTK2"/>
<evidence type="ECO:0000313" key="3">
    <source>
        <dbReference type="EMBL" id="KAF3457478.1"/>
    </source>
</evidence>
<evidence type="ECO:0000313" key="4">
    <source>
        <dbReference type="Proteomes" id="UP000796880"/>
    </source>
</evidence>
<feature type="domain" description="F-box" evidence="1">
    <location>
        <begin position="6"/>
        <end position="42"/>
    </location>
</feature>
<dbReference type="InterPro" id="IPR001810">
    <property type="entry name" value="F-box_dom"/>
</dbReference>
<dbReference type="SUPFAM" id="SSF81383">
    <property type="entry name" value="F-box domain"/>
    <property type="match status" value="1"/>
</dbReference>
<proteinExistence type="predicted"/>
<dbReference type="EMBL" id="VOIH02000001">
    <property type="protein sequence ID" value="KAF3457478.1"/>
    <property type="molecule type" value="Genomic_DNA"/>
</dbReference>
<dbReference type="PANTHER" id="PTHR44259">
    <property type="entry name" value="OS07G0183000 PROTEIN-RELATED"/>
    <property type="match status" value="1"/>
</dbReference>
<organism evidence="3 4">
    <name type="scientific">Rhamnella rubrinervis</name>
    <dbReference type="NCBI Taxonomy" id="2594499"/>
    <lineage>
        <taxon>Eukaryota</taxon>
        <taxon>Viridiplantae</taxon>
        <taxon>Streptophyta</taxon>
        <taxon>Embryophyta</taxon>
        <taxon>Tracheophyta</taxon>
        <taxon>Spermatophyta</taxon>
        <taxon>Magnoliopsida</taxon>
        <taxon>eudicotyledons</taxon>
        <taxon>Gunneridae</taxon>
        <taxon>Pentapetalae</taxon>
        <taxon>rosids</taxon>
        <taxon>fabids</taxon>
        <taxon>Rosales</taxon>
        <taxon>Rhamnaceae</taxon>
        <taxon>rhamnoid group</taxon>
        <taxon>Rhamneae</taxon>
        <taxon>Rhamnella</taxon>
    </lineage>
</organism>
<dbReference type="Gene3D" id="1.20.1280.50">
    <property type="match status" value="1"/>
</dbReference>